<name>A0A6G1CS51_9ORYZ</name>
<dbReference type="AlphaFoldDB" id="A0A6G1CS51"/>
<dbReference type="Proteomes" id="UP000479710">
    <property type="component" value="Unassembled WGS sequence"/>
</dbReference>
<dbReference type="EMBL" id="SPHZ02000008">
    <property type="protein sequence ID" value="KAF0902901.1"/>
    <property type="molecule type" value="Genomic_DNA"/>
</dbReference>
<keyword evidence="2" id="KW-1185">Reference proteome</keyword>
<sequence length="61" mass="6729">MAGDTAVELQDMVVLGYATGPPSTGAVEPKKLVMGCTMARRPSRPYWPYMGRRMRSKPKEA</sequence>
<gene>
    <name evidence="1" type="ORF">E2562_019840</name>
</gene>
<evidence type="ECO:0000313" key="2">
    <source>
        <dbReference type="Proteomes" id="UP000479710"/>
    </source>
</evidence>
<proteinExistence type="predicted"/>
<accession>A0A6G1CS51</accession>
<comment type="caution">
    <text evidence="1">The sequence shown here is derived from an EMBL/GenBank/DDBJ whole genome shotgun (WGS) entry which is preliminary data.</text>
</comment>
<evidence type="ECO:0000313" key="1">
    <source>
        <dbReference type="EMBL" id="KAF0902901.1"/>
    </source>
</evidence>
<reference evidence="1 2" key="1">
    <citation type="submission" date="2019-11" db="EMBL/GenBank/DDBJ databases">
        <title>Whole genome sequence of Oryza granulata.</title>
        <authorList>
            <person name="Li W."/>
        </authorList>
    </citation>
    <scope>NUCLEOTIDE SEQUENCE [LARGE SCALE GENOMIC DNA]</scope>
    <source>
        <strain evidence="2">cv. Menghai</strain>
        <tissue evidence="1">Leaf</tissue>
    </source>
</reference>
<protein>
    <submittedName>
        <fullName evidence="1">Uncharacterized protein</fullName>
    </submittedName>
</protein>
<organism evidence="1 2">
    <name type="scientific">Oryza meyeriana var. granulata</name>
    <dbReference type="NCBI Taxonomy" id="110450"/>
    <lineage>
        <taxon>Eukaryota</taxon>
        <taxon>Viridiplantae</taxon>
        <taxon>Streptophyta</taxon>
        <taxon>Embryophyta</taxon>
        <taxon>Tracheophyta</taxon>
        <taxon>Spermatophyta</taxon>
        <taxon>Magnoliopsida</taxon>
        <taxon>Liliopsida</taxon>
        <taxon>Poales</taxon>
        <taxon>Poaceae</taxon>
        <taxon>BOP clade</taxon>
        <taxon>Oryzoideae</taxon>
        <taxon>Oryzeae</taxon>
        <taxon>Oryzinae</taxon>
        <taxon>Oryza</taxon>
        <taxon>Oryza meyeriana</taxon>
    </lineage>
</organism>